<dbReference type="PANTHER" id="PTHR35192:SF2">
    <property type="entry name" value="APPLE DOMAIN-CONTAINING PROTEIN"/>
    <property type="match status" value="1"/>
</dbReference>
<reference evidence="4" key="1">
    <citation type="submission" date="2022-01" db="EMBL/GenBank/DDBJ databases">
        <title>Comparative genomics reveals a dynamic genome evolution in the ectomycorrhizal milk-cap (Lactarius) mushrooms.</title>
        <authorList>
            <consortium name="DOE Joint Genome Institute"/>
            <person name="Lebreton A."/>
            <person name="Tang N."/>
            <person name="Kuo A."/>
            <person name="LaButti K."/>
            <person name="Drula E."/>
            <person name="Barry K."/>
            <person name="Clum A."/>
            <person name="Lipzen A."/>
            <person name="Mousain D."/>
            <person name="Ng V."/>
            <person name="Wang R."/>
            <person name="Wang X."/>
            <person name="Dai Y."/>
            <person name="Henrissat B."/>
            <person name="Grigoriev I.V."/>
            <person name="Guerin-Laguette A."/>
            <person name="Yu F."/>
            <person name="Martin F.M."/>
        </authorList>
    </citation>
    <scope>NUCLEOTIDE SEQUENCE</scope>
    <source>
        <strain evidence="4">QP</strain>
    </source>
</reference>
<sequence>MRILVLTTLAIFVGVVAPVDSMPRARAARPSPRPSQRLRPSAHWPARPALPNTKRAPQHWSPPSPRPSPRPPAPSPKHHHGYGKRSEGEQNILGGGVVIDASHEDQKKKQGSPEGPCPEPLTACPVRGAVDVDAFECVDLWADLSSCGGCPADDIVHDCAAIAHARAVECVAGHCEVRLCNEGYAVAPQQDACVPVRGVTRDPTT</sequence>
<evidence type="ECO:0000256" key="1">
    <source>
        <dbReference type="SAM" id="MobiDB-lite"/>
    </source>
</evidence>
<comment type="caution">
    <text evidence="4">The sequence shown here is derived from an EMBL/GenBank/DDBJ whole genome shotgun (WGS) entry which is preliminary data.</text>
</comment>
<evidence type="ECO:0000256" key="2">
    <source>
        <dbReference type="SAM" id="SignalP"/>
    </source>
</evidence>
<protein>
    <recommendedName>
        <fullName evidence="3">Protein CPL1-like domain-containing protein</fullName>
    </recommendedName>
</protein>
<feature type="domain" description="Protein CPL1-like" evidence="3">
    <location>
        <begin position="135"/>
        <end position="194"/>
    </location>
</feature>
<evidence type="ECO:0000313" key="5">
    <source>
        <dbReference type="Proteomes" id="UP001201163"/>
    </source>
</evidence>
<feature type="compositionally biased region" description="Pro residues" evidence="1">
    <location>
        <begin position="60"/>
        <end position="75"/>
    </location>
</feature>
<keyword evidence="2" id="KW-0732">Signal</keyword>
<feature type="signal peptide" evidence="2">
    <location>
        <begin position="1"/>
        <end position="18"/>
    </location>
</feature>
<dbReference type="Proteomes" id="UP001201163">
    <property type="component" value="Unassembled WGS sequence"/>
</dbReference>
<evidence type="ECO:0000259" key="3">
    <source>
        <dbReference type="Pfam" id="PF21671"/>
    </source>
</evidence>
<dbReference type="InterPro" id="IPR048661">
    <property type="entry name" value="CPL1-like"/>
</dbReference>
<gene>
    <name evidence="4" type="ORF">EDB92DRAFT_1815947</name>
</gene>
<feature type="chain" id="PRO_5042114828" description="Protein CPL1-like domain-containing protein" evidence="2">
    <location>
        <begin position="19"/>
        <end position="205"/>
    </location>
</feature>
<feature type="region of interest" description="Disordered" evidence="1">
    <location>
        <begin position="23"/>
        <end position="90"/>
    </location>
</feature>
<dbReference type="PANTHER" id="PTHR35192">
    <property type="entry name" value="PROTEIN, PUTATIVE-RELATED"/>
    <property type="match status" value="1"/>
</dbReference>
<keyword evidence="5" id="KW-1185">Reference proteome</keyword>
<feature type="compositionally biased region" description="Low complexity" evidence="1">
    <location>
        <begin position="23"/>
        <end position="42"/>
    </location>
</feature>
<dbReference type="EMBL" id="JAKELL010000022">
    <property type="protein sequence ID" value="KAH8992443.1"/>
    <property type="molecule type" value="Genomic_DNA"/>
</dbReference>
<accession>A0AAD4LGK7</accession>
<proteinExistence type="predicted"/>
<dbReference type="AlphaFoldDB" id="A0AAD4LGK7"/>
<name>A0AAD4LGK7_9AGAM</name>
<dbReference type="InterPro" id="IPR038955">
    <property type="entry name" value="PriA/CPL1_fungi"/>
</dbReference>
<evidence type="ECO:0000313" key="4">
    <source>
        <dbReference type="EMBL" id="KAH8992443.1"/>
    </source>
</evidence>
<dbReference type="Pfam" id="PF21671">
    <property type="entry name" value="CPL1-like"/>
    <property type="match status" value="1"/>
</dbReference>
<organism evidence="4 5">
    <name type="scientific">Lactarius akahatsu</name>
    <dbReference type="NCBI Taxonomy" id="416441"/>
    <lineage>
        <taxon>Eukaryota</taxon>
        <taxon>Fungi</taxon>
        <taxon>Dikarya</taxon>
        <taxon>Basidiomycota</taxon>
        <taxon>Agaricomycotina</taxon>
        <taxon>Agaricomycetes</taxon>
        <taxon>Russulales</taxon>
        <taxon>Russulaceae</taxon>
        <taxon>Lactarius</taxon>
    </lineage>
</organism>